<evidence type="ECO:0000313" key="9">
    <source>
        <dbReference type="Proteomes" id="UP000323393"/>
    </source>
</evidence>
<reference evidence="6 8" key="1">
    <citation type="submission" date="2017-04" db="EMBL/GenBank/DDBJ databases">
        <title>Complete Genome Sequence of the Bacillus horikoshii 20a strain from Cuatro Cienegas, Coahuila, Mexico.</title>
        <authorList>
            <person name="Zarza E."/>
            <person name="Alcaraz L.D."/>
            <person name="Aguilar-Salinas B."/>
            <person name="Islas A."/>
            <person name="Olmedo-Alvarez G."/>
        </authorList>
    </citation>
    <scope>NUCLEOTIDE SEQUENCE [LARGE SCALE GENOMIC DNA]</scope>
    <source>
        <strain evidence="6 8">20a</strain>
    </source>
</reference>
<evidence type="ECO:0000256" key="1">
    <source>
        <dbReference type="ARBA" id="ARBA00004370"/>
    </source>
</evidence>
<dbReference type="Proteomes" id="UP000195573">
    <property type="component" value="Chromosome"/>
</dbReference>
<dbReference type="GeneID" id="96738839"/>
<evidence type="ECO:0000256" key="4">
    <source>
        <dbReference type="ARBA" id="ARBA00023136"/>
    </source>
</evidence>
<evidence type="ECO:0000313" key="7">
    <source>
        <dbReference type="EMBL" id="TYS53643.1"/>
    </source>
</evidence>
<sequence length="77" mass="8923">MSEQKQIRPISKGAWFRIVFLAFALVNQLLVVYGKSPLPFTEAQLEQLFSLVWTAVAALVAWWKDNDWSEKARSRIK</sequence>
<dbReference type="InterPro" id="IPR006479">
    <property type="entry name" value="Holin"/>
</dbReference>
<evidence type="ECO:0000256" key="2">
    <source>
        <dbReference type="ARBA" id="ARBA00022692"/>
    </source>
</evidence>
<dbReference type="GO" id="GO:0016020">
    <property type="term" value="C:membrane"/>
    <property type="evidence" value="ECO:0007669"/>
    <property type="project" value="UniProtKB-SubCell"/>
</dbReference>
<feature type="transmembrane region" description="Helical" evidence="5">
    <location>
        <begin position="45"/>
        <end position="63"/>
    </location>
</feature>
<gene>
    <name evidence="6" type="ORF">B4U37_10450</name>
    <name evidence="7" type="ORF">FZC74_20790</name>
</gene>
<organism evidence="7 9">
    <name type="scientific">Sutcliffiella horikoshii</name>
    <dbReference type="NCBI Taxonomy" id="79883"/>
    <lineage>
        <taxon>Bacteria</taxon>
        <taxon>Bacillati</taxon>
        <taxon>Bacillota</taxon>
        <taxon>Bacilli</taxon>
        <taxon>Bacillales</taxon>
        <taxon>Bacillaceae</taxon>
        <taxon>Sutcliffiella</taxon>
    </lineage>
</organism>
<dbReference type="Pfam" id="PF04688">
    <property type="entry name" value="Holin_SPP1"/>
    <property type="match status" value="1"/>
</dbReference>
<evidence type="ECO:0000256" key="3">
    <source>
        <dbReference type="ARBA" id="ARBA00022989"/>
    </source>
</evidence>
<feature type="transmembrane region" description="Helical" evidence="5">
    <location>
        <begin position="14"/>
        <end position="33"/>
    </location>
</feature>
<comment type="subcellular location">
    <subcellularLocation>
        <location evidence="1">Membrane</location>
    </subcellularLocation>
</comment>
<reference evidence="7 9" key="2">
    <citation type="submission" date="2019-08" db="EMBL/GenBank/DDBJ databases">
        <title>Bacillus genomes from the desert of Cuatro Cienegas, Coahuila.</title>
        <authorList>
            <person name="Olmedo-Alvarez G."/>
        </authorList>
    </citation>
    <scope>NUCLEOTIDE SEQUENCE [LARGE SCALE GENOMIC DNA]</scope>
    <source>
        <strain evidence="7 9">CH88_3T</strain>
    </source>
</reference>
<dbReference type="Proteomes" id="UP000323393">
    <property type="component" value="Unassembled WGS sequence"/>
</dbReference>
<keyword evidence="2 5" id="KW-0812">Transmembrane</keyword>
<proteinExistence type="predicted"/>
<evidence type="ECO:0000313" key="8">
    <source>
        <dbReference type="Proteomes" id="UP000195573"/>
    </source>
</evidence>
<name>A0A1Y0CMA5_9BACI</name>
<accession>A0A1Y0CMA5</accession>
<keyword evidence="4 5" id="KW-0472">Membrane</keyword>
<dbReference type="RefSeq" id="WP_088018162.1">
    <property type="nucleotide sequence ID" value="NZ_CP020880.1"/>
</dbReference>
<evidence type="ECO:0000256" key="5">
    <source>
        <dbReference type="SAM" id="Phobius"/>
    </source>
</evidence>
<keyword evidence="3 5" id="KW-1133">Transmembrane helix</keyword>
<dbReference type="AlphaFoldDB" id="A0A1Y0CMA5"/>
<dbReference type="EMBL" id="VTEU01000018">
    <property type="protein sequence ID" value="TYS53643.1"/>
    <property type="molecule type" value="Genomic_DNA"/>
</dbReference>
<keyword evidence="8" id="KW-1185">Reference proteome</keyword>
<dbReference type="EMBL" id="CP020880">
    <property type="protein sequence ID" value="ART76433.1"/>
    <property type="molecule type" value="Genomic_DNA"/>
</dbReference>
<evidence type="ECO:0000313" key="6">
    <source>
        <dbReference type="EMBL" id="ART76433.1"/>
    </source>
</evidence>
<dbReference type="NCBIfam" id="TIGR01592">
    <property type="entry name" value="holin_SPP1"/>
    <property type="match status" value="1"/>
</dbReference>
<protein>
    <submittedName>
        <fullName evidence="7">Phage holin</fullName>
    </submittedName>
</protein>
<dbReference type="KEGG" id="bhk:B4U37_10450"/>